<organism evidence="1 2">
    <name type="scientific">Desmophyllum pertusum</name>
    <dbReference type="NCBI Taxonomy" id="174260"/>
    <lineage>
        <taxon>Eukaryota</taxon>
        <taxon>Metazoa</taxon>
        <taxon>Cnidaria</taxon>
        <taxon>Anthozoa</taxon>
        <taxon>Hexacorallia</taxon>
        <taxon>Scleractinia</taxon>
        <taxon>Caryophylliina</taxon>
        <taxon>Caryophylliidae</taxon>
        <taxon>Desmophyllum</taxon>
    </lineage>
</organism>
<name>A0A9W9Z8C1_9CNID</name>
<dbReference type="EMBL" id="MU826392">
    <property type="protein sequence ID" value="KAJ7376730.1"/>
    <property type="molecule type" value="Genomic_DNA"/>
</dbReference>
<proteinExistence type="predicted"/>
<dbReference type="Proteomes" id="UP001163046">
    <property type="component" value="Unassembled WGS sequence"/>
</dbReference>
<accession>A0A9W9Z8C1</accession>
<protein>
    <submittedName>
        <fullName evidence="1">Uncharacterized protein</fullName>
    </submittedName>
</protein>
<evidence type="ECO:0000313" key="1">
    <source>
        <dbReference type="EMBL" id="KAJ7376730.1"/>
    </source>
</evidence>
<keyword evidence="2" id="KW-1185">Reference proteome</keyword>
<reference evidence="1" key="1">
    <citation type="submission" date="2023-01" db="EMBL/GenBank/DDBJ databases">
        <title>Genome assembly of the deep-sea coral Lophelia pertusa.</title>
        <authorList>
            <person name="Herrera S."/>
            <person name="Cordes E."/>
        </authorList>
    </citation>
    <scope>NUCLEOTIDE SEQUENCE</scope>
    <source>
        <strain evidence="1">USNM1676648</strain>
        <tissue evidence="1">Polyp</tissue>
    </source>
</reference>
<sequence>MVGKAGGAMIFHMISHLTSQILYMVMMADDSHSRKYALECLYQLFLVKSLLAPRDSERFVSNRSVNTLGGKGKNIALDLDMETQQSVLETRHKEPGPQCDRKCCGSYLPCRSCNTTID</sequence>
<comment type="caution">
    <text evidence="1">The sequence shown here is derived from an EMBL/GenBank/DDBJ whole genome shotgun (WGS) entry which is preliminary data.</text>
</comment>
<dbReference type="AlphaFoldDB" id="A0A9W9Z8C1"/>
<gene>
    <name evidence="1" type="ORF">OS493_033083</name>
</gene>
<evidence type="ECO:0000313" key="2">
    <source>
        <dbReference type="Proteomes" id="UP001163046"/>
    </source>
</evidence>